<feature type="signal peptide" evidence="1">
    <location>
        <begin position="1"/>
        <end position="21"/>
    </location>
</feature>
<dbReference type="SUPFAM" id="SSF56954">
    <property type="entry name" value="Outer membrane efflux proteins (OEP)"/>
    <property type="match status" value="1"/>
</dbReference>
<dbReference type="AlphaFoldDB" id="A0AAJ6B7K3"/>
<accession>A0AAJ6B7K3</accession>
<evidence type="ECO:0000256" key="1">
    <source>
        <dbReference type="SAM" id="SignalP"/>
    </source>
</evidence>
<evidence type="ECO:0000313" key="2">
    <source>
        <dbReference type="EMBL" id="WEK21197.1"/>
    </source>
</evidence>
<dbReference type="Proteomes" id="UP001214530">
    <property type="component" value="Chromosome"/>
</dbReference>
<dbReference type="Gene3D" id="1.20.1600.10">
    <property type="entry name" value="Outer membrane efflux proteins (OEP)"/>
    <property type="match status" value="1"/>
</dbReference>
<organism evidence="2 3">
    <name type="scientific">Candidatus Pedobacter colombiensis</name>
    <dbReference type="NCBI Taxonomy" id="3121371"/>
    <lineage>
        <taxon>Bacteria</taxon>
        <taxon>Pseudomonadati</taxon>
        <taxon>Bacteroidota</taxon>
        <taxon>Sphingobacteriia</taxon>
        <taxon>Sphingobacteriales</taxon>
        <taxon>Sphingobacteriaceae</taxon>
        <taxon>Pedobacter</taxon>
    </lineage>
</organism>
<evidence type="ECO:0000313" key="3">
    <source>
        <dbReference type="Proteomes" id="UP001214530"/>
    </source>
</evidence>
<proteinExistence type="predicted"/>
<protein>
    <submittedName>
        <fullName evidence="2">TolC family protein</fullName>
    </submittedName>
</protein>
<dbReference type="GO" id="GO:0015562">
    <property type="term" value="F:efflux transmembrane transporter activity"/>
    <property type="evidence" value="ECO:0007669"/>
    <property type="project" value="InterPro"/>
</dbReference>
<sequence>MKNLLLTLVALLCLGSSKSFAQGSILNQIDTNLLGKYIQAAKANPRREIMGLQIVKAKADVPITTLGYLDIFNASYYYRPNNQAAIDINNPYTVNGFQFGVSVNLGTLLQKPYLIKKAKIDYKIAQLEAKEYDEALVNEVKSKYYDYVRALSELKLNSQVVLDNKSMGESLRNKFEKGEITLDVYNQSRVAQSAVSAGQIQSEVNFLKAKDALEQIIGKKLEEIK</sequence>
<dbReference type="EMBL" id="CP119313">
    <property type="protein sequence ID" value="WEK21197.1"/>
    <property type="molecule type" value="Genomic_DNA"/>
</dbReference>
<reference evidence="2" key="1">
    <citation type="submission" date="2023-03" db="EMBL/GenBank/DDBJ databases">
        <title>Andean soil-derived lignocellulolytic bacterial consortium as a source of novel taxa and putative plastic-active enzymes.</title>
        <authorList>
            <person name="Diaz-Garcia L."/>
            <person name="Chuvochina M."/>
            <person name="Feuerriegel G."/>
            <person name="Bunk B."/>
            <person name="Sproer C."/>
            <person name="Streit W.R."/>
            <person name="Rodriguez L.M."/>
            <person name="Overmann J."/>
            <person name="Jimenez D.J."/>
        </authorList>
    </citation>
    <scope>NUCLEOTIDE SEQUENCE</scope>
    <source>
        <strain evidence="2">MAG 3858</strain>
    </source>
</reference>
<feature type="chain" id="PRO_5042473197" evidence="1">
    <location>
        <begin position="22"/>
        <end position="225"/>
    </location>
</feature>
<keyword evidence="1" id="KW-0732">Signal</keyword>
<gene>
    <name evidence="2" type="ORF">P0Y49_08590</name>
</gene>
<name>A0AAJ6B7K3_9SPHI</name>